<evidence type="ECO:0000256" key="4">
    <source>
        <dbReference type="ARBA" id="ARBA00023125"/>
    </source>
</evidence>
<dbReference type="InterPro" id="IPR058245">
    <property type="entry name" value="NreC/VraR/RcsB-like_REC"/>
</dbReference>
<dbReference type="EMBL" id="FTOC01000021">
    <property type="protein sequence ID" value="SIS65847.1"/>
    <property type="molecule type" value="Genomic_DNA"/>
</dbReference>
<evidence type="ECO:0000256" key="3">
    <source>
        <dbReference type="ARBA" id="ARBA00023015"/>
    </source>
</evidence>
<evidence type="ECO:0000259" key="8">
    <source>
        <dbReference type="PROSITE" id="PS50110"/>
    </source>
</evidence>
<dbReference type="Gene3D" id="3.40.50.2300">
    <property type="match status" value="1"/>
</dbReference>
<evidence type="ECO:0000256" key="5">
    <source>
        <dbReference type="ARBA" id="ARBA00023163"/>
    </source>
</evidence>
<dbReference type="STRING" id="570947.SAMN05421687_1219"/>
<dbReference type="SMART" id="SM00448">
    <property type="entry name" value="REC"/>
    <property type="match status" value="1"/>
</dbReference>
<dbReference type="InterPro" id="IPR016032">
    <property type="entry name" value="Sig_transdc_resp-reg_C-effctor"/>
</dbReference>
<dbReference type="PANTHER" id="PTHR43214">
    <property type="entry name" value="TWO-COMPONENT RESPONSE REGULATOR"/>
    <property type="match status" value="1"/>
</dbReference>
<organism evidence="9 10">
    <name type="scientific">Salimicrobium flavidum</name>
    <dbReference type="NCBI Taxonomy" id="570947"/>
    <lineage>
        <taxon>Bacteria</taxon>
        <taxon>Bacillati</taxon>
        <taxon>Bacillota</taxon>
        <taxon>Bacilli</taxon>
        <taxon>Bacillales</taxon>
        <taxon>Bacillaceae</taxon>
        <taxon>Salimicrobium</taxon>
    </lineage>
</organism>
<feature type="domain" description="Response regulatory" evidence="8">
    <location>
        <begin position="34"/>
        <end position="150"/>
    </location>
</feature>
<dbReference type="CDD" id="cd06170">
    <property type="entry name" value="LuxR_C_like"/>
    <property type="match status" value="1"/>
</dbReference>
<keyword evidence="10" id="KW-1185">Reference proteome</keyword>
<dbReference type="PROSITE" id="PS50043">
    <property type="entry name" value="HTH_LUXR_2"/>
    <property type="match status" value="1"/>
</dbReference>
<sequence>MKSLLPHGLGTKAILFSFYLKSHRKVISIMKPIRLLIADDHAIVRDGFHTILSGQPGFEVVALAKNGEEAWERLEKHKPEIAILDWDMPGKNGIEVMEEALEKELPSSFLILSSYQDDQLALEALKKGANGFLLKDWETEDIIQTVKDCAKGKLIFPASMGPALRRSMIFKKRKTFFSLSEPEEEVLMCIAEGMKNKEIAETLYLSEGTIRNYTSSIYKKLGVKTRSEASSLYKALHH</sequence>
<keyword evidence="4" id="KW-0238">DNA-binding</keyword>
<proteinExistence type="predicted"/>
<dbReference type="SUPFAM" id="SSF46894">
    <property type="entry name" value="C-terminal effector domain of the bipartite response regulators"/>
    <property type="match status" value="1"/>
</dbReference>
<dbReference type="AlphaFoldDB" id="A0A1N7KWC8"/>
<dbReference type="Proteomes" id="UP000187608">
    <property type="component" value="Unassembled WGS sequence"/>
</dbReference>
<dbReference type="InterPro" id="IPR000792">
    <property type="entry name" value="Tscrpt_reg_LuxR_C"/>
</dbReference>
<comment type="subcellular location">
    <subcellularLocation>
        <location evidence="1">Cytoplasm</location>
    </subcellularLocation>
</comment>
<feature type="modified residue" description="4-aspartylphosphate" evidence="6">
    <location>
        <position position="85"/>
    </location>
</feature>
<dbReference type="CDD" id="cd17535">
    <property type="entry name" value="REC_NarL-like"/>
    <property type="match status" value="1"/>
</dbReference>
<evidence type="ECO:0000313" key="9">
    <source>
        <dbReference type="EMBL" id="SIS65847.1"/>
    </source>
</evidence>
<reference evidence="10" key="1">
    <citation type="submission" date="2017-01" db="EMBL/GenBank/DDBJ databases">
        <authorList>
            <person name="Varghese N."/>
            <person name="Submissions S."/>
        </authorList>
    </citation>
    <scope>NUCLEOTIDE SEQUENCE [LARGE SCALE GENOMIC DNA]</scope>
    <source>
        <strain evidence="10">DSM 23127</strain>
    </source>
</reference>
<keyword evidence="3" id="KW-0805">Transcription regulation</keyword>
<dbReference type="SMART" id="SM00421">
    <property type="entry name" value="HTH_LUXR"/>
    <property type="match status" value="1"/>
</dbReference>
<keyword evidence="5" id="KW-0804">Transcription</keyword>
<dbReference type="InterPro" id="IPR011006">
    <property type="entry name" value="CheY-like_superfamily"/>
</dbReference>
<evidence type="ECO:0000256" key="6">
    <source>
        <dbReference type="PROSITE-ProRule" id="PRU00169"/>
    </source>
</evidence>
<dbReference type="GO" id="GO:0005737">
    <property type="term" value="C:cytoplasm"/>
    <property type="evidence" value="ECO:0007669"/>
    <property type="project" value="UniProtKB-SubCell"/>
</dbReference>
<feature type="domain" description="HTH luxR-type" evidence="7">
    <location>
        <begin position="172"/>
        <end position="237"/>
    </location>
</feature>
<evidence type="ECO:0000256" key="2">
    <source>
        <dbReference type="ARBA" id="ARBA00022553"/>
    </source>
</evidence>
<dbReference type="Pfam" id="PF00072">
    <property type="entry name" value="Response_reg"/>
    <property type="match status" value="1"/>
</dbReference>
<gene>
    <name evidence="9" type="ORF">SAMN05421687_1219</name>
</gene>
<accession>A0A1N7KWC8</accession>
<protein>
    <submittedName>
        <fullName evidence="9">Two component transcriptional regulator, LuxR family</fullName>
    </submittedName>
</protein>
<dbReference type="GO" id="GO:0003677">
    <property type="term" value="F:DNA binding"/>
    <property type="evidence" value="ECO:0007669"/>
    <property type="project" value="UniProtKB-KW"/>
</dbReference>
<dbReference type="InterPro" id="IPR001789">
    <property type="entry name" value="Sig_transdc_resp-reg_receiver"/>
</dbReference>
<dbReference type="SUPFAM" id="SSF52172">
    <property type="entry name" value="CheY-like"/>
    <property type="match status" value="1"/>
</dbReference>
<dbReference type="GO" id="GO:0000160">
    <property type="term" value="P:phosphorelay signal transduction system"/>
    <property type="evidence" value="ECO:0007669"/>
    <property type="project" value="InterPro"/>
</dbReference>
<keyword evidence="2 6" id="KW-0597">Phosphoprotein</keyword>
<dbReference type="GO" id="GO:0006355">
    <property type="term" value="P:regulation of DNA-templated transcription"/>
    <property type="evidence" value="ECO:0007669"/>
    <property type="project" value="InterPro"/>
</dbReference>
<dbReference type="Pfam" id="PF00196">
    <property type="entry name" value="GerE"/>
    <property type="match status" value="1"/>
</dbReference>
<evidence type="ECO:0000256" key="1">
    <source>
        <dbReference type="ARBA" id="ARBA00004496"/>
    </source>
</evidence>
<dbReference type="PRINTS" id="PR00038">
    <property type="entry name" value="HTHLUXR"/>
</dbReference>
<dbReference type="InterPro" id="IPR039420">
    <property type="entry name" value="WalR-like"/>
</dbReference>
<dbReference type="PROSITE" id="PS00622">
    <property type="entry name" value="HTH_LUXR_1"/>
    <property type="match status" value="1"/>
</dbReference>
<dbReference type="PANTHER" id="PTHR43214:SF24">
    <property type="entry name" value="TRANSCRIPTIONAL REGULATORY PROTEIN NARL-RELATED"/>
    <property type="match status" value="1"/>
</dbReference>
<name>A0A1N7KWC8_9BACI</name>
<evidence type="ECO:0000313" key="10">
    <source>
        <dbReference type="Proteomes" id="UP000187608"/>
    </source>
</evidence>
<dbReference type="PROSITE" id="PS50110">
    <property type="entry name" value="RESPONSE_REGULATORY"/>
    <property type="match status" value="1"/>
</dbReference>
<evidence type="ECO:0000259" key="7">
    <source>
        <dbReference type="PROSITE" id="PS50043"/>
    </source>
</evidence>